<dbReference type="PROSITE" id="PS00383">
    <property type="entry name" value="TYR_PHOSPHATASE_1"/>
    <property type="match status" value="1"/>
</dbReference>
<dbReference type="GO" id="GO:0071852">
    <property type="term" value="P:fungal-type cell wall organization or biogenesis"/>
    <property type="evidence" value="ECO:0007669"/>
    <property type="project" value="EnsemblFungi"/>
</dbReference>
<evidence type="ECO:0000313" key="7">
    <source>
        <dbReference type="EMBL" id="EDO14320.1"/>
    </source>
</evidence>
<reference evidence="7 8" key="1">
    <citation type="journal article" date="2007" name="Proc. Natl. Acad. Sci. U.S.A.">
        <title>Independent sorting-out of thousands of duplicated gene pairs in two yeast species descended from a whole-genome duplication.</title>
        <authorList>
            <person name="Scannell D.R."/>
            <person name="Frank A.C."/>
            <person name="Conant G.C."/>
            <person name="Byrne K.P."/>
            <person name="Woolfit M."/>
            <person name="Wolfe K.H."/>
        </authorList>
    </citation>
    <scope>NUCLEOTIDE SEQUENCE [LARGE SCALE GENOMIC DNA]</scope>
    <source>
        <strain evidence="8">ATCC 22028 / DSM 70294 / BCRC 21397 / CBS 2163 / NBRC 10782 / NRRL Y-8283 / UCD 57-17</strain>
    </source>
</reference>
<dbReference type="InParanoid" id="A7TTT9"/>
<dbReference type="Gene3D" id="3.90.190.10">
    <property type="entry name" value="Protein tyrosine phosphatase superfamily"/>
    <property type="match status" value="1"/>
</dbReference>
<dbReference type="SUPFAM" id="SSF52799">
    <property type="entry name" value="(Phosphotyrosine protein) phosphatases II"/>
    <property type="match status" value="1"/>
</dbReference>
<feature type="domain" description="Tyrosine specific protein phosphatases" evidence="5">
    <location>
        <begin position="709"/>
        <end position="795"/>
    </location>
</feature>
<dbReference type="SMART" id="SM00450">
    <property type="entry name" value="RHOD"/>
    <property type="match status" value="1"/>
</dbReference>
<dbReference type="GO" id="GO:0071507">
    <property type="term" value="P:pheromone response MAPK cascade"/>
    <property type="evidence" value="ECO:0007669"/>
    <property type="project" value="EnsemblFungi"/>
</dbReference>
<dbReference type="GO" id="GO:0140311">
    <property type="term" value="F:protein sequestering activity"/>
    <property type="evidence" value="ECO:0007669"/>
    <property type="project" value="EnsemblFungi"/>
</dbReference>
<dbReference type="InterPro" id="IPR001763">
    <property type="entry name" value="Rhodanese-like_dom"/>
</dbReference>
<evidence type="ECO:0000256" key="2">
    <source>
        <dbReference type="ARBA" id="ARBA00013064"/>
    </source>
</evidence>
<dbReference type="InterPro" id="IPR016130">
    <property type="entry name" value="Tyr_Pase_AS"/>
</dbReference>
<dbReference type="PANTHER" id="PTHR19134">
    <property type="entry name" value="RECEPTOR-TYPE TYROSINE-PROTEIN PHOSPHATASE"/>
    <property type="match status" value="1"/>
</dbReference>
<dbReference type="FunCoup" id="A7TTT9">
    <property type="interactions" value="128"/>
</dbReference>
<dbReference type="STRING" id="436907.A7TTT9"/>
<dbReference type="PROSITE" id="PS50206">
    <property type="entry name" value="RHODANESE_3"/>
    <property type="match status" value="1"/>
</dbReference>
<dbReference type="InterPro" id="IPR003595">
    <property type="entry name" value="Tyr_Pase_cat"/>
</dbReference>
<dbReference type="GO" id="GO:0071474">
    <property type="term" value="P:cellular hyperosmotic response"/>
    <property type="evidence" value="ECO:0007669"/>
    <property type="project" value="EnsemblFungi"/>
</dbReference>
<dbReference type="GO" id="GO:1903138">
    <property type="term" value="P:negative regulation of cell integrity MAPK cascade"/>
    <property type="evidence" value="ECO:0007669"/>
    <property type="project" value="EnsemblFungi"/>
</dbReference>
<dbReference type="Pfam" id="PF00581">
    <property type="entry name" value="Rhodanese"/>
    <property type="match status" value="1"/>
</dbReference>
<dbReference type="HOGENOM" id="CLU_007989_1_0_1"/>
<proteinExistence type="inferred from homology"/>
<feature type="compositionally biased region" description="Polar residues" evidence="3">
    <location>
        <begin position="459"/>
        <end position="470"/>
    </location>
</feature>
<dbReference type="InterPro" id="IPR050348">
    <property type="entry name" value="Protein-Tyr_Phosphatase"/>
</dbReference>
<dbReference type="InterPro" id="IPR000387">
    <property type="entry name" value="Tyr_Pase_dom"/>
</dbReference>
<keyword evidence="8" id="KW-1185">Reference proteome</keyword>
<comment type="similarity">
    <text evidence="1">Belongs to the protein-tyrosine phosphatase family. Non-receptor class subfamily.</text>
</comment>
<dbReference type="GO" id="GO:0005737">
    <property type="term" value="C:cytoplasm"/>
    <property type="evidence" value="ECO:0007669"/>
    <property type="project" value="EnsemblFungi"/>
</dbReference>
<evidence type="ECO:0000256" key="1">
    <source>
        <dbReference type="ARBA" id="ARBA00009649"/>
    </source>
</evidence>
<dbReference type="GO" id="GO:0043937">
    <property type="term" value="P:regulation of sporulation"/>
    <property type="evidence" value="ECO:0007669"/>
    <property type="project" value="EnsemblFungi"/>
</dbReference>
<dbReference type="PROSITE" id="PS50055">
    <property type="entry name" value="TYR_PHOSPHATASE_PTP"/>
    <property type="match status" value="1"/>
</dbReference>
<dbReference type="RefSeq" id="XP_001642178.1">
    <property type="nucleotide sequence ID" value="XM_001642128.1"/>
</dbReference>
<dbReference type="SUPFAM" id="SSF52821">
    <property type="entry name" value="Rhodanese/Cell cycle control phosphatase"/>
    <property type="match status" value="1"/>
</dbReference>
<accession>A7TTT9</accession>
<evidence type="ECO:0000313" key="8">
    <source>
        <dbReference type="Proteomes" id="UP000000267"/>
    </source>
</evidence>
<dbReference type="Proteomes" id="UP000000267">
    <property type="component" value="Unassembled WGS sequence"/>
</dbReference>
<sequence>MFHFQNIIDLFQIFQFFFSISFINSPTFFKNPLSFSSPNTNINTNSSIYNSNNINSNSTNNSNTKQNDLKFLKPNGTSIITGVELGKLLDSTNNNNLLLIDLRTVVDFSKSHIKDSINVCLPSTLLRRRNFTFNKLLDNLSLSIKDLILKKFQISNSNQLRIIIYDNNLIQNDNNIPFTCYGISLKLLDYLSTLENSNNITISILSSGFNQFSVLFPCLIENNINTIDLNRLQNDDNDIHDLKLNLPEENSKKLSSSSLSSSSFINSVTPPCSNSPNSPSSPISALLRFQLPSYQNTPKLRFKIPRNEEIMNLESYLSAVNISERQHLENKSINSFVFPASNANNASQSSNSNTDKLKFQKKFDQLYLQYDEDEINSVIPNWFRNLMKRTKVDFIMQFQKLDLLERKRLNNCLSHKTSHSIDANVTSTLLKPPNMDCNLNLVGNPAINALKLQKRSMSQPNFELSSNSKPFSPLKLRDDDDDDQSIEISSGLELGSKNRYKDIFPYEHSRVILRKHSLGTITDINSNLSDISENYINANYLKLPEIPIPNSENSDISLKKIDNIPSLSDIRYIATQAPMLSTVYDFYTCVMNNNVPLILSLTDRFENGIEKCFQYWNSDKYNDIEVKLLEEIELSELIYSKDDCSSGTEKSKSLSNIIIRRIQLQYYIDGKLNTYDTLQLQLINWPDLGTMLDPTELIVMTSIKNIVMNKLLEEQKYASGEVPTILVHCSAGCGRTGTWCTVDAVLSNLNIFEKLQRYINETTSKDYDVFDPIVWTINVFRKQRISMVQTINQYLFVYECLLFYFTSRLHEKYKIKDNYTPNNMHNKSMEFFMEQIQDLEVIDRFVDEKAREPMCSFA</sequence>
<feature type="domain" description="Rhodanese" evidence="6">
    <location>
        <begin position="93"/>
        <end position="221"/>
    </location>
</feature>
<dbReference type="GeneID" id="5542290"/>
<organism evidence="8">
    <name type="scientific">Vanderwaltozyma polyspora (strain ATCC 22028 / DSM 70294 / BCRC 21397 / CBS 2163 / NBRC 10782 / NRRL Y-8283 / UCD 57-17)</name>
    <name type="common">Kluyveromyces polysporus</name>
    <dbReference type="NCBI Taxonomy" id="436907"/>
    <lineage>
        <taxon>Eukaryota</taxon>
        <taxon>Fungi</taxon>
        <taxon>Dikarya</taxon>
        <taxon>Ascomycota</taxon>
        <taxon>Saccharomycotina</taxon>
        <taxon>Saccharomycetes</taxon>
        <taxon>Saccharomycetales</taxon>
        <taxon>Saccharomycetaceae</taxon>
        <taxon>Vanderwaltozyma</taxon>
    </lineage>
</organism>
<dbReference type="Pfam" id="PF00102">
    <property type="entry name" value="Y_phosphatase"/>
    <property type="match status" value="1"/>
</dbReference>
<feature type="domain" description="Tyrosine-protein phosphatase" evidence="4">
    <location>
        <begin position="497"/>
        <end position="804"/>
    </location>
</feature>
<gene>
    <name evidence="7" type="ORF">Kpol_147p3</name>
</gene>
<evidence type="ECO:0000259" key="4">
    <source>
        <dbReference type="PROSITE" id="PS50055"/>
    </source>
</evidence>
<dbReference type="EMBL" id="DS480624">
    <property type="protein sequence ID" value="EDO14320.1"/>
    <property type="molecule type" value="Genomic_DNA"/>
</dbReference>
<dbReference type="GO" id="GO:0004725">
    <property type="term" value="F:protein tyrosine phosphatase activity"/>
    <property type="evidence" value="ECO:0007669"/>
    <property type="project" value="UniProtKB-EC"/>
</dbReference>
<evidence type="ECO:0000259" key="6">
    <source>
        <dbReference type="PROSITE" id="PS50206"/>
    </source>
</evidence>
<dbReference type="OrthoDB" id="6058203at2759"/>
<dbReference type="KEGG" id="vpo:Kpol_147p3"/>
<name>A7TTT9_VANPO</name>
<dbReference type="AlphaFoldDB" id="A7TTT9"/>
<dbReference type="OMA" id="KDWPDLG"/>
<dbReference type="Gene3D" id="3.40.250.10">
    <property type="entry name" value="Rhodanese-like domain"/>
    <property type="match status" value="1"/>
</dbReference>
<dbReference type="SMART" id="SM00194">
    <property type="entry name" value="PTPc"/>
    <property type="match status" value="1"/>
</dbReference>
<dbReference type="GO" id="GO:0005634">
    <property type="term" value="C:nucleus"/>
    <property type="evidence" value="ECO:0007669"/>
    <property type="project" value="EnsemblFungi"/>
</dbReference>
<dbReference type="PANTHER" id="PTHR19134:SF547">
    <property type="entry name" value="TYROSINE-PROTEIN PHOSPHATASE 3"/>
    <property type="match status" value="1"/>
</dbReference>
<evidence type="ECO:0000256" key="3">
    <source>
        <dbReference type="SAM" id="MobiDB-lite"/>
    </source>
</evidence>
<protein>
    <recommendedName>
        <fullName evidence="2">protein-tyrosine-phosphatase</fullName>
        <ecNumber evidence="2">3.1.3.48</ecNumber>
    </recommendedName>
</protein>
<feature type="region of interest" description="Disordered" evidence="3">
    <location>
        <begin position="459"/>
        <end position="484"/>
    </location>
</feature>
<dbReference type="PROSITE" id="PS50056">
    <property type="entry name" value="TYR_PHOSPHATASE_2"/>
    <property type="match status" value="1"/>
</dbReference>
<dbReference type="SMART" id="SM00404">
    <property type="entry name" value="PTPc_motif"/>
    <property type="match status" value="1"/>
</dbReference>
<dbReference type="InterPro" id="IPR029021">
    <property type="entry name" value="Prot-tyrosine_phosphatase-like"/>
</dbReference>
<dbReference type="InterPro" id="IPR036873">
    <property type="entry name" value="Rhodanese-like_dom_sf"/>
</dbReference>
<dbReference type="EC" id="3.1.3.48" evidence="2"/>
<dbReference type="PhylomeDB" id="A7TTT9"/>
<evidence type="ECO:0000259" key="5">
    <source>
        <dbReference type="PROSITE" id="PS50056"/>
    </source>
</evidence>
<dbReference type="InterPro" id="IPR000242">
    <property type="entry name" value="PTP_cat"/>
</dbReference>
<dbReference type="PRINTS" id="PR00700">
    <property type="entry name" value="PRTYPHPHTASE"/>
</dbReference>
<dbReference type="eggNOG" id="KOG0789">
    <property type="taxonomic scope" value="Eukaryota"/>
</dbReference>